<dbReference type="WBParaSite" id="L893_g14076.t1">
    <property type="protein sequence ID" value="L893_g14076.t1"/>
    <property type="gene ID" value="L893_g14076"/>
</dbReference>
<dbReference type="AlphaFoldDB" id="A0A1I7YA95"/>
<name>A0A1I7YA95_9BILA</name>
<keyword evidence="1" id="KW-1185">Reference proteome</keyword>
<proteinExistence type="predicted"/>
<evidence type="ECO:0000313" key="2">
    <source>
        <dbReference type="WBParaSite" id="L893_g14076.t1"/>
    </source>
</evidence>
<accession>A0A1I7YA95</accession>
<organism evidence="1 2">
    <name type="scientific">Steinernema glaseri</name>
    <dbReference type="NCBI Taxonomy" id="37863"/>
    <lineage>
        <taxon>Eukaryota</taxon>
        <taxon>Metazoa</taxon>
        <taxon>Ecdysozoa</taxon>
        <taxon>Nematoda</taxon>
        <taxon>Chromadorea</taxon>
        <taxon>Rhabditida</taxon>
        <taxon>Tylenchina</taxon>
        <taxon>Panagrolaimomorpha</taxon>
        <taxon>Strongyloidoidea</taxon>
        <taxon>Steinernematidae</taxon>
        <taxon>Steinernema</taxon>
    </lineage>
</organism>
<dbReference type="Proteomes" id="UP000095287">
    <property type="component" value="Unplaced"/>
</dbReference>
<sequence length="84" mass="10147">MICSETTFNVKMNVDVKVILTTSTFDILLLERPSTLRQWTYDIRHLHSPTRKFNPKFLCQYKHMLLWIFFFYRDLRAPTGNSFI</sequence>
<protein>
    <submittedName>
        <fullName evidence="2">Ovule protein</fullName>
    </submittedName>
</protein>
<reference evidence="2" key="1">
    <citation type="submission" date="2016-11" db="UniProtKB">
        <authorList>
            <consortium name="WormBaseParasite"/>
        </authorList>
    </citation>
    <scope>IDENTIFICATION</scope>
</reference>
<evidence type="ECO:0000313" key="1">
    <source>
        <dbReference type="Proteomes" id="UP000095287"/>
    </source>
</evidence>